<dbReference type="SUPFAM" id="SSF82771">
    <property type="entry name" value="GIY-YIG endonuclease"/>
    <property type="match status" value="1"/>
</dbReference>
<keyword evidence="7 8" id="KW-0539">Nucleus</keyword>
<evidence type="ECO:0000259" key="10">
    <source>
        <dbReference type="PROSITE" id="PS50164"/>
    </source>
</evidence>
<feature type="region of interest" description="Disordered" evidence="9">
    <location>
        <begin position="302"/>
        <end position="324"/>
    </location>
</feature>
<comment type="similarity">
    <text evidence="8">Belongs to the SLX1 family.</text>
</comment>
<sequence length="324" mass="36316">MSRSTVLDGNHTIPPFYACYLLRSLATPNSNRTYVGSTPNPPKRIRQHNGQLSQGAWTTSRHRPWGMQLIVYGFPSKLSALQFEWAWQKPELSRHLRLSTDEAMFKRDARRNWVQRKILVARVLLSVAPFGHLPLHIRFFDQDAADLFESFRGLTCLPKCPGISIPAFPEGASTIIDLGGVLGTSGVRPPGLPGVTASDGPIDVDDSAFRALVRLKCEREIPMRCALCNGDINENNHLEYALCPAALTECTAMAHLLCMARSQPRSQLLPRHIQCPGCSEIVEWGQVVRGSFRRRDMVEEIRTKSKRRRGRARSTESSVEGTDR</sequence>
<evidence type="ECO:0000256" key="4">
    <source>
        <dbReference type="ARBA" id="ARBA00022801"/>
    </source>
</evidence>
<keyword evidence="5 8" id="KW-0233">DNA recombination</keyword>
<dbReference type="InterPro" id="IPR000305">
    <property type="entry name" value="GIY-YIG_endonuc"/>
</dbReference>
<dbReference type="FunFam" id="3.40.1440.10:FF:000006">
    <property type="entry name" value="Structure-specific endonuclease subunit SLX1"/>
    <property type="match status" value="1"/>
</dbReference>
<dbReference type="InterPro" id="IPR048749">
    <property type="entry name" value="SLX1_C"/>
</dbReference>
<keyword evidence="1 8" id="KW-0540">Nuclease</keyword>
<keyword evidence="12" id="KW-1185">Reference proteome</keyword>
<evidence type="ECO:0000256" key="2">
    <source>
        <dbReference type="ARBA" id="ARBA00022759"/>
    </source>
</evidence>
<dbReference type="InterPro" id="IPR050381">
    <property type="entry name" value="SLX1_endonuclease"/>
</dbReference>
<comment type="caution">
    <text evidence="8">Lacks conserved residue(s) required for the propagation of feature annotation.</text>
</comment>
<keyword evidence="4 8" id="KW-0378">Hydrolase</keyword>
<dbReference type="Gene3D" id="3.40.1440.10">
    <property type="entry name" value="GIY-YIG endonuclease"/>
    <property type="match status" value="1"/>
</dbReference>
<dbReference type="PANTHER" id="PTHR20208">
    <property type="entry name" value="STRUCTURE-SPECIFIC ENDONUCLEASE SUBUNIT SLX1"/>
    <property type="match status" value="1"/>
</dbReference>
<evidence type="ECO:0000313" key="11">
    <source>
        <dbReference type="EMBL" id="KAK1924355.1"/>
    </source>
</evidence>
<dbReference type="Proteomes" id="UP001182556">
    <property type="component" value="Unassembled WGS sequence"/>
</dbReference>
<comment type="subunit">
    <text evidence="8">Forms a heterodimer with SLX4.</text>
</comment>
<dbReference type="GO" id="GO:0017108">
    <property type="term" value="F:5'-flap endonuclease activity"/>
    <property type="evidence" value="ECO:0007669"/>
    <property type="project" value="InterPro"/>
</dbReference>
<evidence type="ECO:0000256" key="9">
    <source>
        <dbReference type="SAM" id="MobiDB-lite"/>
    </source>
</evidence>
<reference evidence="11" key="1">
    <citation type="submission" date="2023-02" db="EMBL/GenBank/DDBJ databases">
        <title>Identification and recombinant expression of a fungal hydrolase from Papiliotrema laurentii that hydrolyzes apple cutin and clears colloidal polyester polyurethane.</title>
        <authorList>
            <consortium name="DOE Joint Genome Institute"/>
            <person name="Roman V.A."/>
            <person name="Bojanowski C."/>
            <person name="Crable B.R."/>
            <person name="Wagner D.N."/>
            <person name="Hung C.S."/>
            <person name="Nadeau L.J."/>
            <person name="Schratz L."/>
            <person name="Haridas S."/>
            <person name="Pangilinan J."/>
            <person name="Lipzen A."/>
            <person name="Na H."/>
            <person name="Yan M."/>
            <person name="Ng V."/>
            <person name="Grigoriev I.V."/>
            <person name="Spatafora J.W."/>
            <person name="Barlow D."/>
            <person name="Biffinger J."/>
            <person name="Kelley-Loughnane N."/>
            <person name="Varaljay V.A."/>
            <person name="Crookes-Goodson W.J."/>
        </authorList>
    </citation>
    <scope>NUCLEOTIDE SEQUENCE</scope>
    <source>
        <strain evidence="11">5307AH</strain>
    </source>
</reference>
<feature type="domain" description="GIY-YIG" evidence="10">
    <location>
        <begin position="15"/>
        <end position="97"/>
    </location>
</feature>
<dbReference type="CDD" id="cd10455">
    <property type="entry name" value="GIY-YIG_SLX1"/>
    <property type="match status" value="1"/>
</dbReference>
<comment type="function">
    <text evidence="8">Catalytic subunit of the SLX1-SLX4 structure-specific endonuclease that resolves DNA secondary structures generated during DNA repair and recombination. Has endonuclease activity towards branched DNA substrates, introducing single-strand cuts in duplex DNA close to junctions with ss-DNA.</text>
</comment>
<evidence type="ECO:0000256" key="8">
    <source>
        <dbReference type="HAMAP-Rule" id="MF_03100"/>
    </source>
</evidence>
<dbReference type="PROSITE" id="PS50164">
    <property type="entry name" value="GIY_YIG"/>
    <property type="match status" value="1"/>
</dbReference>
<evidence type="ECO:0000256" key="5">
    <source>
        <dbReference type="ARBA" id="ARBA00023172"/>
    </source>
</evidence>
<comment type="cofactor">
    <cofactor evidence="8">
        <name>a divalent metal cation</name>
        <dbReference type="ChEBI" id="CHEBI:60240"/>
    </cofactor>
</comment>
<evidence type="ECO:0000256" key="3">
    <source>
        <dbReference type="ARBA" id="ARBA00022763"/>
    </source>
</evidence>
<dbReference type="PANTHER" id="PTHR20208:SF10">
    <property type="entry name" value="STRUCTURE-SPECIFIC ENDONUCLEASE SUBUNIT SLX1"/>
    <property type="match status" value="1"/>
</dbReference>
<dbReference type="InterPro" id="IPR013083">
    <property type="entry name" value="Znf_RING/FYVE/PHD"/>
</dbReference>
<dbReference type="GO" id="GO:0000724">
    <property type="term" value="P:double-strand break repair via homologous recombination"/>
    <property type="evidence" value="ECO:0007669"/>
    <property type="project" value="TreeGrafter"/>
</dbReference>
<name>A0AAD9FM48_PAPLA</name>
<protein>
    <recommendedName>
        <fullName evidence="10">GIY-YIG domain-containing protein</fullName>
    </recommendedName>
</protein>
<evidence type="ECO:0000256" key="7">
    <source>
        <dbReference type="ARBA" id="ARBA00023242"/>
    </source>
</evidence>
<dbReference type="Pfam" id="PF01541">
    <property type="entry name" value="GIY-YIG"/>
    <property type="match status" value="1"/>
</dbReference>
<evidence type="ECO:0000256" key="1">
    <source>
        <dbReference type="ARBA" id="ARBA00022722"/>
    </source>
</evidence>
<dbReference type="InterPro" id="IPR027520">
    <property type="entry name" value="Slx1"/>
</dbReference>
<evidence type="ECO:0000256" key="6">
    <source>
        <dbReference type="ARBA" id="ARBA00023204"/>
    </source>
</evidence>
<dbReference type="HAMAP" id="MF_03100">
    <property type="entry name" value="Endonuc_su_Slx1"/>
    <property type="match status" value="1"/>
</dbReference>
<dbReference type="GO" id="GO:0008821">
    <property type="term" value="F:crossover junction DNA endonuclease activity"/>
    <property type="evidence" value="ECO:0007669"/>
    <property type="project" value="TreeGrafter"/>
</dbReference>
<dbReference type="GO" id="GO:0033557">
    <property type="term" value="C:Slx1-Slx4 complex"/>
    <property type="evidence" value="ECO:0007669"/>
    <property type="project" value="UniProtKB-UniRule"/>
</dbReference>
<dbReference type="AlphaFoldDB" id="A0AAD9FM48"/>
<keyword evidence="3 8" id="KW-0227">DNA damage</keyword>
<evidence type="ECO:0000313" key="12">
    <source>
        <dbReference type="Proteomes" id="UP001182556"/>
    </source>
</evidence>
<proteinExistence type="inferred from homology"/>
<dbReference type="Gene3D" id="3.30.40.10">
    <property type="entry name" value="Zinc/RING finger domain, C3HC4 (zinc finger)"/>
    <property type="match status" value="1"/>
</dbReference>
<gene>
    <name evidence="11" type="ORF">DB88DRAFT_490085</name>
</gene>
<dbReference type="InterPro" id="IPR035901">
    <property type="entry name" value="GIY-YIG_endonuc_sf"/>
</dbReference>
<accession>A0AAD9FM48</accession>
<dbReference type="EMBL" id="JAODAN010000005">
    <property type="protein sequence ID" value="KAK1924355.1"/>
    <property type="molecule type" value="Genomic_DNA"/>
</dbReference>
<organism evidence="11 12">
    <name type="scientific">Papiliotrema laurentii</name>
    <name type="common">Cryptococcus laurentii</name>
    <dbReference type="NCBI Taxonomy" id="5418"/>
    <lineage>
        <taxon>Eukaryota</taxon>
        <taxon>Fungi</taxon>
        <taxon>Dikarya</taxon>
        <taxon>Basidiomycota</taxon>
        <taxon>Agaricomycotina</taxon>
        <taxon>Tremellomycetes</taxon>
        <taxon>Tremellales</taxon>
        <taxon>Rhynchogastremaceae</taxon>
        <taxon>Papiliotrema</taxon>
    </lineage>
</organism>
<comment type="caution">
    <text evidence="11">The sequence shown here is derived from an EMBL/GenBank/DDBJ whole genome shotgun (WGS) entry which is preliminary data.</text>
</comment>
<dbReference type="Pfam" id="PF21202">
    <property type="entry name" value="SLX1_C"/>
    <property type="match status" value="1"/>
</dbReference>
<keyword evidence="2 8" id="KW-0255">Endonuclease</keyword>
<comment type="subcellular location">
    <subcellularLocation>
        <location evidence="8">Nucleus</location>
    </subcellularLocation>
</comment>
<keyword evidence="6 8" id="KW-0234">DNA repair</keyword>